<organism evidence="3 4">
    <name type="scientific">Linum trigynum</name>
    <dbReference type="NCBI Taxonomy" id="586398"/>
    <lineage>
        <taxon>Eukaryota</taxon>
        <taxon>Viridiplantae</taxon>
        <taxon>Streptophyta</taxon>
        <taxon>Embryophyta</taxon>
        <taxon>Tracheophyta</taxon>
        <taxon>Spermatophyta</taxon>
        <taxon>Magnoliopsida</taxon>
        <taxon>eudicotyledons</taxon>
        <taxon>Gunneridae</taxon>
        <taxon>Pentapetalae</taxon>
        <taxon>rosids</taxon>
        <taxon>fabids</taxon>
        <taxon>Malpighiales</taxon>
        <taxon>Linaceae</taxon>
        <taxon>Linum</taxon>
    </lineage>
</organism>
<feature type="compositionally biased region" description="Pro residues" evidence="1">
    <location>
        <begin position="8"/>
        <end position="20"/>
    </location>
</feature>
<evidence type="ECO:0000313" key="4">
    <source>
        <dbReference type="Proteomes" id="UP001497516"/>
    </source>
</evidence>
<sequence length="122" mass="13080">MQQSKQPRSPPSLVRPPKFPPSAGIDRRLSRTATPLSCHRLEPSSTHLDPAHPVATRRLLPAASTSSTHLDPAHPAATRRLLPAASTQLSAASTQLPSALPSFVLLLGYCFPAVFFFFSSGE</sequence>
<feature type="transmembrane region" description="Helical" evidence="2">
    <location>
        <begin position="99"/>
        <end position="118"/>
    </location>
</feature>
<dbReference type="Proteomes" id="UP001497516">
    <property type="component" value="Chromosome 7"/>
</dbReference>
<evidence type="ECO:0000313" key="3">
    <source>
        <dbReference type="EMBL" id="CAL1401346.1"/>
    </source>
</evidence>
<keyword evidence="2" id="KW-0472">Membrane</keyword>
<dbReference type="EMBL" id="OZ034820">
    <property type="protein sequence ID" value="CAL1401346.1"/>
    <property type="molecule type" value="Genomic_DNA"/>
</dbReference>
<evidence type="ECO:0000256" key="2">
    <source>
        <dbReference type="SAM" id="Phobius"/>
    </source>
</evidence>
<gene>
    <name evidence="3" type="ORF">LTRI10_LOCUS41409</name>
</gene>
<keyword evidence="4" id="KW-1185">Reference proteome</keyword>
<dbReference type="AlphaFoldDB" id="A0AAV2FSL5"/>
<feature type="region of interest" description="Disordered" evidence="1">
    <location>
        <begin position="1"/>
        <end position="53"/>
    </location>
</feature>
<reference evidence="3 4" key="1">
    <citation type="submission" date="2024-04" db="EMBL/GenBank/DDBJ databases">
        <authorList>
            <person name="Fracassetti M."/>
        </authorList>
    </citation>
    <scope>NUCLEOTIDE SEQUENCE [LARGE SCALE GENOMIC DNA]</scope>
</reference>
<proteinExistence type="predicted"/>
<name>A0AAV2FSL5_9ROSI</name>
<accession>A0AAV2FSL5</accession>
<evidence type="ECO:0000256" key="1">
    <source>
        <dbReference type="SAM" id="MobiDB-lite"/>
    </source>
</evidence>
<protein>
    <submittedName>
        <fullName evidence="3">Uncharacterized protein</fullName>
    </submittedName>
</protein>
<keyword evidence="2" id="KW-1133">Transmembrane helix</keyword>
<keyword evidence="2" id="KW-0812">Transmembrane</keyword>